<feature type="active site" description="Proton donor" evidence="8">
    <location>
        <position position="50"/>
    </location>
</feature>
<dbReference type="InterPro" id="IPR042176">
    <property type="entry name" value="Pantoate_ligase_C"/>
</dbReference>
<dbReference type="PANTHER" id="PTHR21299:SF1">
    <property type="entry name" value="PANTOATE--BETA-ALANINE LIGASE"/>
    <property type="match status" value="1"/>
</dbReference>
<dbReference type="UniPathway" id="UPA00028">
    <property type="reaction ID" value="UER00005"/>
</dbReference>
<sequence length="296" mass="32090">MTAPEPMSPPEGEGTILRRLDSLRDRTRTWRRRGEVIGVVPTMGALHEGHLSLVRAARADCDRVIVTIFVNPRQFNSPEDLANYPRTEIEDAAKLAPFGVDVIYVPDGDQVYPPGFASTVSVEGLTQVLCGAHRPGHFDGMATVVAKLFAQTAADRAYFGRKDWQQLQVVRRMARDLDMEIEVVGCPTVREADGLAMSSRNLRLDAEARARAPSLGAVMRDMAAALRDGAALTDLLPGAHARLAEAGFGAIDYLDLREASTLEACDHATGDTRLFAAAWLGDVRLIDNIPVSGEGT</sequence>
<evidence type="ECO:0000256" key="8">
    <source>
        <dbReference type="HAMAP-Rule" id="MF_00158"/>
    </source>
</evidence>
<reference evidence="9 10" key="1">
    <citation type="submission" date="2017-03" db="EMBL/GenBank/DDBJ databases">
        <authorList>
            <person name="Afonso C.L."/>
            <person name="Miller P.J."/>
            <person name="Scott M.A."/>
            <person name="Spackman E."/>
            <person name="Goraichik I."/>
            <person name="Dimitrov K.M."/>
            <person name="Suarez D.L."/>
            <person name="Swayne D.E."/>
        </authorList>
    </citation>
    <scope>NUCLEOTIDE SEQUENCE [LARGE SCALE GENOMIC DNA]</scope>
    <source>
        <strain evidence="9 10">CECT 7751</strain>
    </source>
</reference>
<evidence type="ECO:0000256" key="1">
    <source>
        <dbReference type="ARBA" id="ARBA00004990"/>
    </source>
</evidence>
<feature type="binding site" evidence="8">
    <location>
        <position position="189"/>
    </location>
    <ligand>
        <name>ATP</name>
        <dbReference type="ChEBI" id="CHEBI:30616"/>
    </ligand>
</feature>
<keyword evidence="4 8" id="KW-0566">Pantothenate biosynthesis</keyword>
<dbReference type="CDD" id="cd00560">
    <property type="entry name" value="PanC"/>
    <property type="match status" value="1"/>
</dbReference>
<dbReference type="Pfam" id="PF02569">
    <property type="entry name" value="Pantoate_ligase"/>
    <property type="match status" value="1"/>
</dbReference>
<dbReference type="GO" id="GO:0004592">
    <property type="term" value="F:pantoate-beta-alanine ligase activity"/>
    <property type="evidence" value="ECO:0007669"/>
    <property type="project" value="UniProtKB-UniRule"/>
</dbReference>
<accession>A0A1X6ZTH0</accession>
<dbReference type="Gene3D" id="3.30.1300.10">
    <property type="entry name" value="Pantoate-beta-alanine ligase, C-terminal domain"/>
    <property type="match status" value="1"/>
</dbReference>
<comment type="function">
    <text evidence="8">Catalyzes the condensation of pantoate with beta-alanine in an ATP-dependent reaction via a pantoyl-adenylate intermediate.</text>
</comment>
<dbReference type="Proteomes" id="UP000193963">
    <property type="component" value="Unassembled WGS sequence"/>
</dbReference>
<comment type="pathway">
    <text evidence="1 8">Cofactor biosynthesis; (R)-pantothenate biosynthesis; (R)-pantothenate from (R)-pantoate and beta-alanine: step 1/1.</text>
</comment>
<keyword evidence="5 8" id="KW-0547">Nucleotide-binding</keyword>
<protein>
    <recommendedName>
        <fullName evidence="8">Pantothenate synthetase</fullName>
        <shortName evidence="8">PS</shortName>
        <ecNumber evidence="8">6.3.2.1</ecNumber>
    </recommendedName>
    <alternativeName>
        <fullName evidence="8">Pantoate--beta-alanine ligase</fullName>
    </alternativeName>
    <alternativeName>
        <fullName evidence="8">Pantoate-activating enzyme</fullName>
    </alternativeName>
</protein>
<feature type="binding site" evidence="8">
    <location>
        <position position="74"/>
    </location>
    <ligand>
        <name>beta-alanine</name>
        <dbReference type="ChEBI" id="CHEBI:57966"/>
    </ligand>
</feature>
<keyword evidence="6 8" id="KW-0067">ATP-binding</keyword>
<organism evidence="9 10">
    <name type="scientific">Pseudooceanicola marinus</name>
    <dbReference type="NCBI Taxonomy" id="396013"/>
    <lineage>
        <taxon>Bacteria</taxon>
        <taxon>Pseudomonadati</taxon>
        <taxon>Pseudomonadota</taxon>
        <taxon>Alphaproteobacteria</taxon>
        <taxon>Rhodobacterales</taxon>
        <taxon>Paracoccaceae</taxon>
        <taxon>Pseudooceanicola</taxon>
    </lineage>
</organism>
<keyword evidence="8" id="KW-0963">Cytoplasm</keyword>
<gene>
    <name evidence="8 9" type="primary">panC</name>
    <name evidence="9" type="ORF">PSM7751_03013</name>
</gene>
<dbReference type="InterPro" id="IPR004821">
    <property type="entry name" value="Cyt_trans-like"/>
</dbReference>
<evidence type="ECO:0000256" key="2">
    <source>
        <dbReference type="ARBA" id="ARBA00009256"/>
    </source>
</evidence>
<comment type="miscellaneous">
    <text evidence="8">The reaction proceeds by a bi uni uni bi ping pong mechanism.</text>
</comment>
<feature type="binding site" evidence="8">
    <location>
        <position position="74"/>
    </location>
    <ligand>
        <name>(R)-pantoate</name>
        <dbReference type="ChEBI" id="CHEBI:15980"/>
    </ligand>
</feature>
<dbReference type="InterPro" id="IPR014729">
    <property type="entry name" value="Rossmann-like_a/b/a_fold"/>
</dbReference>
<dbReference type="HAMAP" id="MF_00158">
    <property type="entry name" value="PanC"/>
    <property type="match status" value="1"/>
</dbReference>
<evidence type="ECO:0000256" key="5">
    <source>
        <dbReference type="ARBA" id="ARBA00022741"/>
    </source>
</evidence>
<comment type="catalytic activity">
    <reaction evidence="7 8">
        <text>(R)-pantoate + beta-alanine + ATP = (R)-pantothenate + AMP + diphosphate + H(+)</text>
        <dbReference type="Rhea" id="RHEA:10912"/>
        <dbReference type="ChEBI" id="CHEBI:15378"/>
        <dbReference type="ChEBI" id="CHEBI:15980"/>
        <dbReference type="ChEBI" id="CHEBI:29032"/>
        <dbReference type="ChEBI" id="CHEBI:30616"/>
        <dbReference type="ChEBI" id="CHEBI:33019"/>
        <dbReference type="ChEBI" id="CHEBI:57966"/>
        <dbReference type="ChEBI" id="CHEBI:456215"/>
        <dbReference type="EC" id="6.3.2.1"/>
    </reaction>
</comment>
<dbReference type="PANTHER" id="PTHR21299">
    <property type="entry name" value="CYTIDYLATE KINASE/PANTOATE-BETA-ALANINE LIGASE"/>
    <property type="match status" value="1"/>
</dbReference>
<comment type="subunit">
    <text evidence="8">Homodimer.</text>
</comment>
<keyword evidence="3 8" id="KW-0436">Ligase</keyword>
<dbReference type="Gene3D" id="3.40.50.620">
    <property type="entry name" value="HUPs"/>
    <property type="match status" value="1"/>
</dbReference>
<feature type="binding site" evidence="8">
    <location>
        <begin position="197"/>
        <end position="200"/>
    </location>
    <ligand>
        <name>ATP</name>
        <dbReference type="ChEBI" id="CHEBI:30616"/>
    </ligand>
</feature>
<dbReference type="GO" id="GO:0005829">
    <property type="term" value="C:cytosol"/>
    <property type="evidence" value="ECO:0007669"/>
    <property type="project" value="TreeGrafter"/>
</dbReference>
<dbReference type="NCBIfam" id="TIGR00018">
    <property type="entry name" value="panC"/>
    <property type="match status" value="1"/>
</dbReference>
<comment type="subcellular location">
    <subcellularLocation>
        <location evidence="8">Cytoplasm</location>
    </subcellularLocation>
</comment>
<proteinExistence type="inferred from homology"/>
<evidence type="ECO:0000256" key="4">
    <source>
        <dbReference type="ARBA" id="ARBA00022655"/>
    </source>
</evidence>
<dbReference type="GO" id="GO:0015940">
    <property type="term" value="P:pantothenate biosynthetic process"/>
    <property type="evidence" value="ECO:0007669"/>
    <property type="project" value="UniProtKB-UniRule"/>
</dbReference>
<keyword evidence="10" id="KW-1185">Reference proteome</keyword>
<feature type="binding site" evidence="8">
    <location>
        <begin position="43"/>
        <end position="50"/>
    </location>
    <ligand>
        <name>ATP</name>
        <dbReference type="ChEBI" id="CHEBI:30616"/>
    </ligand>
</feature>
<dbReference type="SUPFAM" id="SSF52374">
    <property type="entry name" value="Nucleotidylyl transferase"/>
    <property type="match status" value="1"/>
</dbReference>
<name>A0A1X6ZTH0_9RHOB</name>
<evidence type="ECO:0000256" key="3">
    <source>
        <dbReference type="ARBA" id="ARBA00022598"/>
    </source>
</evidence>
<evidence type="ECO:0000313" key="9">
    <source>
        <dbReference type="EMBL" id="SLN60513.1"/>
    </source>
</evidence>
<dbReference type="InterPro" id="IPR003721">
    <property type="entry name" value="Pantoate_ligase"/>
</dbReference>
<feature type="binding site" evidence="8">
    <location>
        <begin position="160"/>
        <end position="163"/>
    </location>
    <ligand>
        <name>ATP</name>
        <dbReference type="ChEBI" id="CHEBI:30616"/>
    </ligand>
</feature>
<evidence type="ECO:0000256" key="7">
    <source>
        <dbReference type="ARBA" id="ARBA00048258"/>
    </source>
</evidence>
<feature type="binding site" evidence="8">
    <location>
        <position position="166"/>
    </location>
    <ligand>
        <name>(R)-pantoate</name>
        <dbReference type="ChEBI" id="CHEBI:15980"/>
    </ligand>
</feature>
<dbReference type="NCBIfam" id="TIGR00125">
    <property type="entry name" value="cyt_tran_rel"/>
    <property type="match status" value="1"/>
</dbReference>
<evidence type="ECO:0000313" key="10">
    <source>
        <dbReference type="Proteomes" id="UP000193963"/>
    </source>
</evidence>
<dbReference type="AlphaFoldDB" id="A0A1X6ZTH0"/>
<evidence type="ECO:0000256" key="6">
    <source>
        <dbReference type="ARBA" id="ARBA00022840"/>
    </source>
</evidence>
<dbReference type="GO" id="GO:0005524">
    <property type="term" value="F:ATP binding"/>
    <property type="evidence" value="ECO:0007669"/>
    <property type="project" value="UniProtKB-KW"/>
</dbReference>
<comment type="similarity">
    <text evidence="2 8">Belongs to the pantothenate synthetase family.</text>
</comment>
<dbReference type="EMBL" id="FWFN01000006">
    <property type="protein sequence ID" value="SLN60513.1"/>
    <property type="molecule type" value="Genomic_DNA"/>
</dbReference>
<dbReference type="EC" id="6.3.2.1" evidence="8"/>
<dbReference type="RefSeq" id="WP_232618212.1">
    <property type="nucleotide sequence ID" value="NZ_FWFN01000006.1"/>
</dbReference>